<organism evidence="3 4">
    <name type="scientific">Blastococcus colisei</name>
    <dbReference type="NCBI Taxonomy" id="1564162"/>
    <lineage>
        <taxon>Bacteria</taxon>
        <taxon>Bacillati</taxon>
        <taxon>Actinomycetota</taxon>
        <taxon>Actinomycetes</taxon>
        <taxon>Geodermatophilales</taxon>
        <taxon>Geodermatophilaceae</taxon>
        <taxon>Blastococcus</taxon>
    </lineage>
</organism>
<reference evidence="3 4" key="1">
    <citation type="submission" date="2019-06" db="EMBL/GenBank/DDBJ databases">
        <title>Sequencing the genomes of 1000 actinobacteria strains.</title>
        <authorList>
            <person name="Klenk H.-P."/>
        </authorList>
    </citation>
    <scope>NUCLEOTIDE SEQUENCE [LARGE SCALE GENOMIC DNA]</scope>
    <source>
        <strain evidence="3 4">DSM 46837</strain>
    </source>
</reference>
<accession>A0A543PK03</accession>
<keyword evidence="4" id="KW-1185">Reference proteome</keyword>
<dbReference type="InterPro" id="IPR041657">
    <property type="entry name" value="HTH_17"/>
</dbReference>
<feature type="region of interest" description="Disordered" evidence="1">
    <location>
        <begin position="1"/>
        <end position="22"/>
    </location>
</feature>
<evidence type="ECO:0000313" key="3">
    <source>
        <dbReference type="EMBL" id="TQN44399.1"/>
    </source>
</evidence>
<name>A0A543PK03_9ACTN</name>
<evidence type="ECO:0000313" key="4">
    <source>
        <dbReference type="Proteomes" id="UP000319865"/>
    </source>
</evidence>
<sequence length="147" mass="16013">MDTAGRAPLSSPGRRRPRPAPVTGPAAWVLTVFLRKQGLTEWLPGVMPNLTAVEREQLMEALMDLEQTAEDYKAWRASDLGSSVVVDSEVAAGLPHEISVRDAAGVLGVSDRRVRQMCESGELEARKPGWSWLVDRSSVELYGRGAA</sequence>
<dbReference type="NCBIfam" id="TIGR01764">
    <property type="entry name" value="excise"/>
    <property type="match status" value="1"/>
</dbReference>
<dbReference type="Pfam" id="PF12728">
    <property type="entry name" value="HTH_17"/>
    <property type="match status" value="1"/>
</dbReference>
<feature type="domain" description="Helix-turn-helix" evidence="2">
    <location>
        <begin position="99"/>
        <end position="142"/>
    </location>
</feature>
<gene>
    <name evidence="3" type="ORF">FHU33_3901</name>
</gene>
<feature type="compositionally biased region" description="Low complexity" evidence="1">
    <location>
        <begin position="1"/>
        <end position="12"/>
    </location>
</feature>
<dbReference type="GO" id="GO:0003677">
    <property type="term" value="F:DNA binding"/>
    <property type="evidence" value="ECO:0007669"/>
    <property type="project" value="InterPro"/>
</dbReference>
<dbReference type="InterPro" id="IPR010093">
    <property type="entry name" value="SinI_DNA-bd"/>
</dbReference>
<dbReference type="AlphaFoldDB" id="A0A543PK03"/>
<dbReference type="EMBL" id="VFQE01000001">
    <property type="protein sequence ID" value="TQN44399.1"/>
    <property type="molecule type" value="Genomic_DNA"/>
</dbReference>
<protein>
    <submittedName>
        <fullName evidence="3">Excisionase family DNA binding protein</fullName>
    </submittedName>
</protein>
<comment type="caution">
    <text evidence="3">The sequence shown here is derived from an EMBL/GenBank/DDBJ whole genome shotgun (WGS) entry which is preliminary data.</text>
</comment>
<evidence type="ECO:0000259" key="2">
    <source>
        <dbReference type="Pfam" id="PF12728"/>
    </source>
</evidence>
<dbReference type="Proteomes" id="UP000319865">
    <property type="component" value="Unassembled WGS sequence"/>
</dbReference>
<proteinExistence type="predicted"/>
<evidence type="ECO:0000256" key="1">
    <source>
        <dbReference type="SAM" id="MobiDB-lite"/>
    </source>
</evidence>